<sequence length="524" mass="56031">MDSKRPSSIDKSVIDRTVSHSDATRLEQLGISSQLERSFSLPSLIGLCLCLMATWEASAAVLAQALLSGGAPCLFYNFVLTILCSLAIGASLAEIASIYPTAGGQYHWVTALFPSWGRKHVGWATGWISVGGQIVFTASPAFACGLLTQGLIILNKGGDYAAPRWHGMLLYWAFLAYATAMNIWGHRLLPTANLISGVVHVVSFVAALAVLAVMAEKNSAHFVFVDVQNLTGWSSDGVAWMVGLVSTIYPFLGYDAACHLSEEIPHAARNVPLAIMGSIGLNGLMGLVFATMILFSTPPLENILNSPTGFPFIQIFFDVTKNHAAATILSLIVVVIAMAATVAGITSTSRTLWAFARDNATPFSGFLSKVHPREAIPERAIWSIVVLQVLLGFIYLASSTAFNAILSMAVIGMYLSYLLPIVAMLMGRSKLQTSDYGPFKLGRALGIFVNVVSVCWITASVVFMAFPTVMPVTADNMNYSSVVISGWCLFGLVYYATYGHKKFEMPVVGAGVVVGIPLAADMGA</sequence>
<accession>A0ACC1SUU6</accession>
<gene>
    <name evidence="1" type="ORF">NM208_g1822</name>
</gene>
<dbReference type="EMBL" id="JANRMS010000100">
    <property type="protein sequence ID" value="KAJ3546808.1"/>
    <property type="molecule type" value="Genomic_DNA"/>
</dbReference>
<dbReference type="Proteomes" id="UP001148629">
    <property type="component" value="Unassembled WGS sequence"/>
</dbReference>
<name>A0ACC1SUU6_9HYPO</name>
<protein>
    <submittedName>
        <fullName evidence="1">Uncharacterized protein</fullName>
    </submittedName>
</protein>
<evidence type="ECO:0000313" key="2">
    <source>
        <dbReference type="Proteomes" id="UP001148629"/>
    </source>
</evidence>
<keyword evidence="2" id="KW-1185">Reference proteome</keyword>
<organism evidence="1 2">
    <name type="scientific">Fusarium decemcellulare</name>
    <dbReference type="NCBI Taxonomy" id="57161"/>
    <lineage>
        <taxon>Eukaryota</taxon>
        <taxon>Fungi</taxon>
        <taxon>Dikarya</taxon>
        <taxon>Ascomycota</taxon>
        <taxon>Pezizomycotina</taxon>
        <taxon>Sordariomycetes</taxon>
        <taxon>Hypocreomycetidae</taxon>
        <taxon>Hypocreales</taxon>
        <taxon>Nectriaceae</taxon>
        <taxon>Fusarium</taxon>
        <taxon>Fusarium decemcellulare species complex</taxon>
    </lineage>
</organism>
<comment type="caution">
    <text evidence="1">The sequence shown here is derived from an EMBL/GenBank/DDBJ whole genome shotgun (WGS) entry which is preliminary data.</text>
</comment>
<reference evidence="1" key="1">
    <citation type="submission" date="2022-08" db="EMBL/GenBank/DDBJ databases">
        <title>Genome Sequence of Fusarium decemcellulare.</title>
        <authorList>
            <person name="Buettner E."/>
        </authorList>
    </citation>
    <scope>NUCLEOTIDE SEQUENCE</scope>
    <source>
        <strain evidence="1">Babe19</strain>
    </source>
</reference>
<proteinExistence type="predicted"/>
<evidence type="ECO:0000313" key="1">
    <source>
        <dbReference type="EMBL" id="KAJ3546808.1"/>
    </source>
</evidence>